<gene>
    <name evidence="2" type="ORF">E5S67_01925</name>
</gene>
<organism evidence="2 3">
    <name type="scientific">Microcoleus asticus IPMA8</name>
    <dbReference type="NCBI Taxonomy" id="2563858"/>
    <lineage>
        <taxon>Bacteria</taxon>
        <taxon>Bacillati</taxon>
        <taxon>Cyanobacteriota</taxon>
        <taxon>Cyanophyceae</taxon>
        <taxon>Oscillatoriophycideae</taxon>
        <taxon>Oscillatoriales</taxon>
        <taxon>Microcoleaceae</taxon>
        <taxon>Microcoleus</taxon>
        <taxon>Microcoleus asticus</taxon>
    </lineage>
</organism>
<dbReference type="Proteomes" id="UP000702425">
    <property type="component" value="Unassembled WGS sequence"/>
</dbReference>
<keyword evidence="3" id="KW-1185">Reference proteome</keyword>
<evidence type="ECO:0000313" key="2">
    <source>
        <dbReference type="EMBL" id="NQE34202.1"/>
    </source>
</evidence>
<keyword evidence="1" id="KW-0472">Membrane</keyword>
<dbReference type="RefSeq" id="WP_172186813.1">
    <property type="nucleotide sequence ID" value="NZ_CAWPPK010000179.1"/>
</dbReference>
<reference evidence="2 3" key="1">
    <citation type="journal article" date="2020" name="Sci. Rep.">
        <title>A novel cyanobacterial geosmin producer, revising GeoA distribution and dispersion patterns in Bacteria.</title>
        <authorList>
            <person name="Churro C."/>
            <person name="Semedo-Aguiar A.P."/>
            <person name="Silva A.D."/>
            <person name="Pereira-Leal J.B."/>
            <person name="Leite R.B."/>
        </authorList>
    </citation>
    <scope>NUCLEOTIDE SEQUENCE [LARGE SCALE GENOMIC DNA]</scope>
    <source>
        <strain evidence="2 3">IPMA8</strain>
    </source>
</reference>
<evidence type="ECO:0000313" key="3">
    <source>
        <dbReference type="Proteomes" id="UP000702425"/>
    </source>
</evidence>
<keyword evidence="1" id="KW-1133">Transmembrane helix</keyword>
<comment type="caution">
    <text evidence="2">The sequence shown here is derived from an EMBL/GenBank/DDBJ whole genome shotgun (WGS) entry which is preliminary data.</text>
</comment>
<name>A0ABX2CWT5_9CYAN</name>
<proteinExistence type="predicted"/>
<dbReference type="EMBL" id="SRRZ01000026">
    <property type="protein sequence ID" value="NQE34202.1"/>
    <property type="molecule type" value="Genomic_DNA"/>
</dbReference>
<feature type="transmembrane region" description="Helical" evidence="1">
    <location>
        <begin position="16"/>
        <end position="36"/>
    </location>
</feature>
<evidence type="ECO:0000256" key="1">
    <source>
        <dbReference type="SAM" id="Phobius"/>
    </source>
</evidence>
<keyword evidence="1" id="KW-0812">Transmembrane</keyword>
<accession>A0ABX2CWT5</accession>
<protein>
    <submittedName>
        <fullName evidence="2">Uncharacterized protein</fullName>
    </submittedName>
</protein>
<sequence length="128" mass="14516">MWQVTKRWLKASGADFWLPLPFVAIAFWVGSSFLMAQELQQPEIAKNKLQADTQLKATVSVNILLINAVINRKQGTTLVAVETAEPILKRLQLELPMTDATQIETAIAQELQLSRQNVRQLVRYEIVE</sequence>